<feature type="region of interest" description="Disordered" evidence="6">
    <location>
        <begin position="1"/>
        <end position="20"/>
    </location>
</feature>
<evidence type="ECO:0000256" key="5">
    <source>
        <dbReference type="PROSITE-ProRule" id="PRU00723"/>
    </source>
</evidence>
<dbReference type="AlphaFoldDB" id="A0A2P5BKC3"/>
<evidence type="ECO:0000256" key="4">
    <source>
        <dbReference type="ARBA" id="ARBA00022833"/>
    </source>
</evidence>
<feature type="compositionally biased region" description="Low complexity" evidence="6">
    <location>
        <begin position="61"/>
        <end position="77"/>
    </location>
</feature>
<dbReference type="GO" id="GO:0003729">
    <property type="term" value="F:mRNA binding"/>
    <property type="evidence" value="ECO:0007669"/>
    <property type="project" value="InterPro"/>
</dbReference>
<dbReference type="EMBL" id="JXTC01000505">
    <property type="protein sequence ID" value="PON49216.1"/>
    <property type="molecule type" value="Genomic_DNA"/>
</dbReference>
<dbReference type="FunFam" id="4.10.1000.10:FF:000001">
    <property type="entry name" value="zinc finger CCCH domain-containing protein 15-like"/>
    <property type="match status" value="1"/>
</dbReference>
<dbReference type="FunFam" id="4.10.1000.10:FF:000002">
    <property type="entry name" value="Zinc finger protein 36, C3H1 type-like 1"/>
    <property type="match status" value="1"/>
</dbReference>
<dbReference type="Proteomes" id="UP000237000">
    <property type="component" value="Unassembled WGS sequence"/>
</dbReference>
<keyword evidence="9" id="KW-1185">Reference proteome</keyword>
<dbReference type="Gene3D" id="4.10.1000.10">
    <property type="entry name" value="Zinc finger, CCCH-type"/>
    <property type="match status" value="2"/>
</dbReference>
<sequence>MESDAFSPQSETNSASPNSPRFAALAASTCQNFLDVSPETRDFGADFFSLYRAIFQSRSPQIPSSLSLTPSTRSPSSAGGDDDEMSTEHRLKQARRILEQQELNDYCDLIEAHLNDLSKDIDYLRRENAELRSVNGELLKLISSPAAFRGFLLSSTNQSLIDRFRRLDLGGVRTTTSPHNVGHGGSEDFSDISPTSVMETNRFERRNPDPRVSLPKSISVRSTGYQKANQPAGSSREGPSRGSTTRPRAPTSTVSGTQRVYVPGVSGSDGGGSGSSSTGGMQKDVEQENMQGGVELEVYNQGMLKTELCNKWEQTGACPYGDHCQFAHGMAELRPVIRHPRYKTEICRMVLAGDRCPYGHRCHFRHSLTEQEKLMLPR</sequence>
<protein>
    <submittedName>
        <fullName evidence="8">Zinc finger, CCCH-type</fullName>
    </submittedName>
</protein>
<feature type="compositionally biased region" description="Polar residues" evidence="6">
    <location>
        <begin position="1"/>
        <end position="19"/>
    </location>
</feature>
<dbReference type="STRING" id="63057.A0A2P5BKC3"/>
<dbReference type="OrthoDB" id="410307at2759"/>
<evidence type="ECO:0000256" key="2">
    <source>
        <dbReference type="ARBA" id="ARBA00022737"/>
    </source>
</evidence>
<evidence type="ECO:0000313" key="9">
    <source>
        <dbReference type="Proteomes" id="UP000237000"/>
    </source>
</evidence>
<dbReference type="SMART" id="SM00356">
    <property type="entry name" value="ZnF_C3H1"/>
    <property type="match status" value="2"/>
</dbReference>
<accession>A0A2P5BKC3</accession>
<feature type="compositionally biased region" description="Polar residues" evidence="6">
    <location>
        <begin position="219"/>
        <end position="233"/>
    </location>
</feature>
<keyword evidence="3 5" id="KW-0863">Zinc-finger</keyword>
<evidence type="ECO:0000259" key="7">
    <source>
        <dbReference type="PROSITE" id="PS50103"/>
    </source>
</evidence>
<keyword evidence="4 5" id="KW-0862">Zinc</keyword>
<feature type="zinc finger region" description="C3H1-type" evidence="5">
    <location>
        <begin position="303"/>
        <end position="331"/>
    </location>
</feature>
<evidence type="ECO:0000256" key="1">
    <source>
        <dbReference type="ARBA" id="ARBA00022723"/>
    </source>
</evidence>
<dbReference type="PANTHER" id="PTHR12547:SF178">
    <property type="entry name" value="ZINC FINGER CCCH DOMAIN-CONTAINING PROTEIN 14"/>
    <property type="match status" value="1"/>
</dbReference>
<feature type="region of interest" description="Disordered" evidence="6">
    <location>
        <begin position="61"/>
        <end position="90"/>
    </location>
</feature>
<gene>
    <name evidence="8" type="ORF">TorRG33x02_318140</name>
</gene>
<dbReference type="PROSITE" id="PS50103">
    <property type="entry name" value="ZF_C3H1"/>
    <property type="match status" value="2"/>
</dbReference>
<keyword evidence="2" id="KW-0677">Repeat</keyword>
<feature type="zinc finger region" description="C3H1-type" evidence="5">
    <location>
        <begin position="341"/>
        <end position="369"/>
    </location>
</feature>
<dbReference type="GO" id="GO:0008270">
    <property type="term" value="F:zinc ion binding"/>
    <property type="evidence" value="ECO:0007669"/>
    <property type="project" value="UniProtKB-KW"/>
</dbReference>
<dbReference type="InterPro" id="IPR036855">
    <property type="entry name" value="Znf_CCCH_sf"/>
</dbReference>
<keyword evidence="1 5" id="KW-0479">Metal-binding</keyword>
<name>A0A2P5BKC3_TREOI</name>
<dbReference type="SUPFAM" id="SSF90229">
    <property type="entry name" value="CCCH zinc finger"/>
    <property type="match status" value="2"/>
</dbReference>
<feature type="domain" description="C3H1-type" evidence="7">
    <location>
        <begin position="303"/>
        <end position="331"/>
    </location>
</feature>
<dbReference type="Pfam" id="PF00642">
    <property type="entry name" value="zf-CCCH"/>
    <property type="match status" value="1"/>
</dbReference>
<feature type="region of interest" description="Disordered" evidence="6">
    <location>
        <begin position="175"/>
        <end position="283"/>
    </location>
</feature>
<reference evidence="9" key="1">
    <citation type="submission" date="2016-06" db="EMBL/GenBank/DDBJ databases">
        <title>Parallel loss of symbiosis genes in relatives of nitrogen-fixing non-legume Parasponia.</title>
        <authorList>
            <person name="Van Velzen R."/>
            <person name="Holmer R."/>
            <person name="Bu F."/>
            <person name="Rutten L."/>
            <person name="Van Zeijl A."/>
            <person name="Liu W."/>
            <person name="Santuari L."/>
            <person name="Cao Q."/>
            <person name="Sharma T."/>
            <person name="Shen D."/>
            <person name="Roswanjaya Y."/>
            <person name="Wardhani T."/>
            <person name="Kalhor M.S."/>
            <person name="Jansen J."/>
            <person name="Van den Hoogen J."/>
            <person name="Gungor B."/>
            <person name="Hartog M."/>
            <person name="Hontelez J."/>
            <person name="Verver J."/>
            <person name="Yang W.-C."/>
            <person name="Schijlen E."/>
            <person name="Repin R."/>
            <person name="Schilthuizen M."/>
            <person name="Schranz E."/>
            <person name="Heidstra R."/>
            <person name="Miyata K."/>
            <person name="Fedorova E."/>
            <person name="Kohlen W."/>
            <person name="Bisseling T."/>
            <person name="Smit S."/>
            <person name="Geurts R."/>
        </authorList>
    </citation>
    <scope>NUCLEOTIDE SEQUENCE [LARGE SCALE GENOMIC DNA]</scope>
    <source>
        <strain evidence="9">cv. RG33-2</strain>
    </source>
</reference>
<dbReference type="InterPro" id="IPR045877">
    <property type="entry name" value="ZFP36-like"/>
</dbReference>
<feature type="compositionally biased region" description="Polar residues" evidence="6">
    <location>
        <begin position="241"/>
        <end position="258"/>
    </location>
</feature>
<evidence type="ECO:0000313" key="8">
    <source>
        <dbReference type="EMBL" id="PON49216.1"/>
    </source>
</evidence>
<organism evidence="8 9">
    <name type="scientific">Trema orientale</name>
    <name type="common">Charcoal tree</name>
    <name type="synonym">Celtis orientalis</name>
    <dbReference type="NCBI Taxonomy" id="63057"/>
    <lineage>
        <taxon>Eukaryota</taxon>
        <taxon>Viridiplantae</taxon>
        <taxon>Streptophyta</taxon>
        <taxon>Embryophyta</taxon>
        <taxon>Tracheophyta</taxon>
        <taxon>Spermatophyta</taxon>
        <taxon>Magnoliopsida</taxon>
        <taxon>eudicotyledons</taxon>
        <taxon>Gunneridae</taxon>
        <taxon>Pentapetalae</taxon>
        <taxon>rosids</taxon>
        <taxon>fabids</taxon>
        <taxon>Rosales</taxon>
        <taxon>Cannabaceae</taxon>
        <taxon>Trema</taxon>
    </lineage>
</organism>
<dbReference type="InterPro" id="IPR000571">
    <property type="entry name" value="Znf_CCCH"/>
</dbReference>
<dbReference type="PANTHER" id="PTHR12547">
    <property type="entry name" value="CCCH ZINC FINGER/TIS11-RELATED"/>
    <property type="match status" value="1"/>
</dbReference>
<evidence type="ECO:0000256" key="3">
    <source>
        <dbReference type="ARBA" id="ARBA00022771"/>
    </source>
</evidence>
<comment type="caution">
    <text evidence="8">The sequence shown here is derived from an EMBL/GenBank/DDBJ whole genome shotgun (WGS) entry which is preliminary data.</text>
</comment>
<feature type="domain" description="C3H1-type" evidence="7">
    <location>
        <begin position="341"/>
        <end position="369"/>
    </location>
</feature>
<proteinExistence type="predicted"/>
<evidence type="ECO:0000256" key="6">
    <source>
        <dbReference type="SAM" id="MobiDB-lite"/>
    </source>
</evidence>
<dbReference type="FunCoup" id="A0A2P5BKC3">
    <property type="interactions" value="16"/>
</dbReference>
<dbReference type="InParanoid" id="A0A2P5BKC3"/>